<organism evidence="1 2">
    <name type="scientific">Tagetes erecta</name>
    <name type="common">African marigold</name>
    <dbReference type="NCBI Taxonomy" id="13708"/>
    <lineage>
        <taxon>Eukaryota</taxon>
        <taxon>Viridiplantae</taxon>
        <taxon>Streptophyta</taxon>
        <taxon>Embryophyta</taxon>
        <taxon>Tracheophyta</taxon>
        <taxon>Spermatophyta</taxon>
        <taxon>Magnoliopsida</taxon>
        <taxon>eudicotyledons</taxon>
        <taxon>Gunneridae</taxon>
        <taxon>Pentapetalae</taxon>
        <taxon>asterids</taxon>
        <taxon>campanulids</taxon>
        <taxon>Asterales</taxon>
        <taxon>Asteraceae</taxon>
        <taxon>Asteroideae</taxon>
        <taxon>Heliantheae alliance</taxon>
        <taxon>Tageteae</taxon>
        <taxon>Tagetes</taxon>
    </lineage>
</organism>
<accession>A0AAD8NST6</accession>
<proteinExistence type="predicted"/>
<gene>
    <name evidence="1" type="ORF">QVD17_29304</name>
</gene>
<protein>
    <submittedName>
        <fullName evidence="1">Uncharacterized protein</fullName>
    </submittedName>
</protein>
<keyword evidence="2" id="KW-1185">Reference proteome</keyword>
<name>A0AAD8NST6_TARER</name>
<reference evidence="1" key="1">
    <citation type="journal article" date="2023" name="bioRxiv">
        <title>Improved chromosome-level genome assembly for marigold (Tagetes erecta).</title>
        <authorList>
            <person name="Jiang F."/>
            <person name="Yuan L."/>
            <person name="Wang S."/>
            <person name="Wang H."/>
            <person name="Xu D."/>
            <person name="Wang A."/>
            <person name="Fan W."/>
        </authorList>
    </citation>
    <scope>NUCLEOTIDE SEQUENCE</scope>
    <source>
        <strain evidence="1">WSJ</strain>
        <tissue evidence="1">Leaf</tissue>
    </source>
</reference>
<dbReference type="Proteomes" id="UP001229421">
    <property type="component" value="Unassembled WGS sequence"/>
</dbReference>
<dbReference type="EMBL" id="JAUHHV010000007">
    <property type="protein sequence ID" value="KAK1419884.1"/>
    <property type="molecule type" value="Genomic_DNA"/>
</dbReference>
<evidence type="ECO:0000313" key="1">
    <source>
        <dbReference type="EMBL" id="KAK1419884.1"/>
    </source>
</evidence>
<comment type="caution">
    <text evidence="1">The sequence shown here is derived from an EMBL/GenBank/DDBJ whole genome shotgun (WGS) entry which is preliminary data.</text>
</comment>
<evidence type="ECO:0000313" key="2">
    <source>
        <dbReference type="Proteomes" id="UP001229421"/>
    </source>
</evidence>
<dbReference type="AlphaFoldDB" id="A0AAD8NST6"/>
<sequence length="107" mass="12550">MDTWGFCSDQAPALIHTRSGRREKQTVVEFEQSDFVSTCIINLKDEHSYCCFLTSFLLVHLKQASYWIALSRSRFYLLWCAFKLKIRIQTSEMEALCAFVTPFWNGH</sequence>